<name>A0A7J7NP24_9MAGN</name>
<organism evidence="1 2">
    <name type="scientific">Kingdonia uniflora</name>
    <dbReference type="NCBI Taxonomy" id="39325"/>
    <lineage>
        <taxon>Eukaryota</taxon>
        <taxon>Viridiplantae</taxon>
        <taxon>Streptophyta</taxon>
        <taxon>Embryophyta</taxon>
        <taxon>Tracheophyta</taxon>
        <taxon>Spermatophyta</taxon>
        <taxon>Magnoliopsida</taxon>
        <taxon>Ranunculales</taxon>
        <taxon>Circaeasteraceae</taxon>
        <taxon>Kingdonia</taxon>
    </lineage>
</organism>
<sequence length="303" mass="35199">MEGGESGFMVVEVLFSTYKKMLSIPFVFDLLVHTYSKMFDVAIDACKCLEGNEVSYSLLKIEGQVGYTAASPPCPDDSMQWKWLKAISTTVIYSNKVSRSLYLEVLQHWQRLLYRVQKGMDMNYSVYSDLEKVFHRFEKRSGLDFHNIKFKDSEGQVENSKSMMKEELFDKFGKDEYVKFAFNRIDEKIQEILTRTGTKFTGGIEKVEKQFGEYMSEILKSLTLDLHNLFDEFNVDVTPSVWLKWINNILFVLVLLEEYLSIAQEDDCPLDGADFVVFRLGAVVYDGKKWKMDSQCQCQKQII</sequence>
<reference evidence="1 2" key="1">
    <citation type="journal article" date="2020" name="IScience">
        <title>Genome Sequencing of the Endangered Kingdonia uniflora (Circaeasteraceae, Ranunculales) Reveals Potential Mechanisms of Evolutionary Specialization.</title>
        <authorList>
            <person name="Sun Y."/>
            <person name="Deng T."/>
            <person name="Zhang A."/>
            <person name="Moore M.J."/>
            <person name="Landis J.B."/>
            <person name="Lin N."/>
            <person name="Zhang H."/>
            <person name="Zhang X."/>
            <person name="Huang J."/>
            <person name="Zhang X."/>
            <person name="Sun H."/>
            <person name="Wang H."/>
        </authorList>
    </citation>
    <scope>NUCLEOTIDE SEQUENCE [LARGE SCALE GENOMIC DNA]</scope>
    <source>
        <strain evidence="1">TB1705</strain>
        <tissue evidence="1">Leaf</tissue>
    </source>
</reference>
<proteinExistence type="predicted"/>
<comment type="caution">
    <text evidence="1">The sequence shown here is derived from an EMBL/GenBank/DDBJ whole genome shotgun (WGS) entry which is preliminary data.</text>
</comment>
<keyword evidence="2" id="KW-1185">Reference proteome</keyword>
<accession>A0A7J7NP24</accession>
<evidence type="ECO:0000313" key="2">
    <source>
        <dbReference type="Proteomes" id="UP000541444"/>
    </source>
</evidence>
<protein>
    <submittedName>
        <fullName evidence="1">Uncharacterized protein</fullName>
    </submittedName>
</protein>
<dbReference type="Proteomes" id="UP000541444">
    <property type="component" value="Unassembled WGS sequence"/>
</dbReference>
<dbReference type="EMBL" id="JACGCM010000671">
    <property type="protein sequence ID" value="KAF6168967.1"/>
    <property type="molecule type" value="Genomic_DNA"/>
</dbReference>
<dbReference type="AlphaFoldDB" id="A0A7J7NP24"/>
<evidence type="ECO:0000313" key="1">
    <source>
        <dbReference type="EMBL" id="KAF6168967.1"/>
    </source>
</evidence>
<gene>
    <name evidence="1" type="ORF">GIB67_038464</name>
</gene>